<sequence length="66" mass="6966">MVLFNSLFELFGHLMFPFKQHPGGDALLRKMGVLPLGPNSSVGSEKPGMGGGLARRAKAGGRAARE</sequence>
<name>A0AAD3SXJ3_NEPGR</name>
<accession>A0AAD3SXJ3</accession>
<dbReference type="Proteomes" id="UP001279734">
    <property type="component" value="Unassembled WGS sequence"/>
</dbReference>
<dbReference type="AlphaFoldDB" id="A0AAD3SXJ3"/>
<organism evidence="2 3">
    <name type="scientific">Nepenthes gracilis</name>
    <name type="common">Slender pitcher plant</name>
    <dbReference type="NCBI Taxonomy" id="150966"/>
    <lineage>
        <taxon>Eukaryota</taxon>
        <taxon>Viridiplantae</taxon>
        <taxon>Streptophyta</taxon>
        <taxon>Embryophyta</taxon>
        <taxon>Tracheophyta</taxon>
        <taxon>Spermatophyta</taxon>
        <taxon>Magnoliopsida</taxon>
        <taxon>eudicotyledons</taxon>
        <taxon>Gunneridae</taxon>
        <taxon>Pentapetalae</taxon>
        <taxon>Caryophyllales</taxon>
        <taxon>Nepenthaceae</taxon>
        <taxon>Nepenthes</taxon>
    </lineage>
</organism>
<comment type="caution">
    <text evidence="2">The sequence shown here is derived from an EMBL/GenBank/DDBJ whole genome shotgun (WGS) entry which is preliminary data.</text>
</comment>
<proteinExistence type="predicted"/>
<feature type="region of interest" description="Disordered" evidence="1">
    <location>
        <begin position="39"/>
        <end position="66"/>
    </location>
</feature>
<protein>
    <submittedName>
        <fullName evidence="2">Uncharacterized protein</fullName>
    </submittedName>
</protein>
<evidence type="ECO:0000313" key="2">
    <source>
        <dbReference type="EMBL" id="GMH18922.1"/>
    </source>
</evidence>
<evidence type="ECO:0000313" key="3">
    <source>
        <dbReference type="Proteomes" id="UP001279734"/>
    </source>
</evidence>
<gene>
    <name evidence="2" type="ORF">Nepgr_020763</name>
</gene>
<evidence type="ECO:0000256" key="1">
    <source>
        <dbReference type="SAM" id="MobiDB-lite"/>
    </source>
</evidence>
<dbReference type="EMBL" id="BSYO01000020">
    <property type="protein sequence ID" value="GMH18922.1"/>
    <property type="molecule type" value="Genomic_DNA"/>
</dbReference>
<keyword evidence="3" id="KW-1185">Reference proteome</keyword>
<reference evidence="2" key="1">
    <citation type="submission" date="2023-05" db="EMBL/GenBank/DDBJ databases">
        <title>Nepenthes gracilis genome sequencing.</title>
        <authorList>
            <person name="Fukushima K."/>
        </authorList>
    </citation>
    <scope>NUCLEOTIDE SEQUENCE</scope>
    <source>
        <strain evidence="2">SING2019-196</strain>
    </source>
</reference>